<sequence length="184" mass="20933">MTSTQTWPFGTDAAEHDPLTALRIPVVTSFNPQWKYVAAYIDVDAGPYSWGSAERPTDAEAAMLSSFIDEYKHHWFNAGYKAKLLRRPLDVDSGCNTTVFIKYGTDDWGYRLCSWQYGPTYVPSGPKVRGGEYEYAKHPGPLSLEQVMDLRHTIVDDVMQHWLDWKAAYPEVFPCATITKESVR</sequence>
<proteinExistence type="predicted"/>
<dbReference type="Proteomes" id="UP000061018">
    <property type="component" value="Plasmid pSAM1"/>
</dbReference>
<evidence type="ECO:0000313" key="1">
    <source>
        <dbReference type="EMBL" id="AKZ60757.1"/>
    </source>
</evidence>
<gene>
    <name evidence="1" type="ORF">SAM23877_p048</name>
</gene>
<organism evidence="1 2">
    <name type="scientific">Streptomyces ambofaciens (strain ATCC 23877 / 3486 / DSM 40053 / JCM 4204 / NBRC 12836 / NRRL B-2516)</name>
    <dbReference type="NCBI Taxonomy" id="278992"/>
    <lineage>
        <taxon>Bacteria</taxon>
        <taxon>Bacillati</taxon>
        <taxon>Actinomycetota</taxon>
        <taxon>Actinomycetes</taxon>
        <taxon>Kitasatosporales</taxon>
        <taxon>Streptomycetaceae</taxon>
        <taxon>Streptomyces</taxon>
    </lineage>
</organism>
<keyword evidence="1" id="KW-0614">Plasmid</keyword>
<protein>
    <submittedName>
        <fullName evidence="1">Uncharacterized protein</fullName>
    </submittedName>
</protein>
<accession>A0A0K2B6Q9</accession>
<dbReference type="AlphaFoldDB" id="A0A0K2B6Q9"/>
<dbReference type="RefSeq" id="WP_053143276.1">
    <property type="nucleotide sequence ID" value="NZ_CP012383.1"/>
</dbReference>
<reference evidence="2" key="1">
    <citation type="journal article" date="2015" name="J. Biotechnol.">
        <title>Complete genome sequence of Streptomyces ambofaciens ATCC 23877, the spiramycin producer.</title>
        <authorList>
            <person name="Thibessard A."/>
            <person name="Haas D."/>
            <person name="Gerbaud C."/>
            <person name="Aigle B."/>
            <person name="Lautru S."/>
            <person name="Pernodet J.L."/>
            <person name="Leblond P."/>
        </authorList>
    </citation>
    <scope>NUCLEOTIDE SEQUENCE [LARGE SCALE GENOMIC DNA]</scope>
    <source>
        <strain evidence="2">ATCC 23877 / 3486 / DSM 40053 / JCM 4204 / NBRC 12836 / NRRL B-2516</strain>
        <plasmid evidence="2">pSAM1</plasmid>
    </source>
</reference>
<geneLocation type="plasmid" evidence="1 2">
    <name>pSAM1</name>
</geneLocation>
<name>A0A0K2B6Q9_STRA7</name>
<dbReference type="KEGG" id="samb:SAM23877_p048"/>
<dbReference type="EMBL" id="CP012383">
    <property type="protein sequence ID" value="AKZ60757.1"/>
    <property type="molecule type" value="Genomic_DNA"/>
</dbReference>
<evidence type="ECO:0000313" key="2">
    <source>
        <dbReference type="Proteomes" id="UP000061018"/>
    </source>
</evidence>